<keyword evidence="1" id="KW-1133">Transmembrane helix</keyword>
<keyword evidence="3" id="KW-1185">Reference proteome</keyword>
<keyword evidence="1" id="KW-0812">Transmembrane</keyword>
<evidence type="ECO:0000313" key="3">
    <source>
        <dbReference type="Proteomes" id="UP001194468"/>
    </source>
</evidence>
<proteinExistence type="predicted"/>
<feature type="transmembrane region" description="Helical" evidence="1">
    <location>
        <begin position="60"/>
        <end position="79"/>
    </location>
</feature>
<gene>
    <name evidence="2" type="ORF">L210DRAFT_3132565</name>
</gene>
<reference evidence="2" key="1">
    <citation type="submission" date="2019-10" db="EMBL/GenBank/DDBJ databases">
        <authorList>
            <consortium name="DOE Joint Genome Institute"/>
            <person name="Kuo A."/>
            <person name="Miyauchi S."/>
            <person name="Kiss E."/>
            <person name="Drula E."/>
            <person name="Kohler A."/>
            <person name="Sanchez-Garcia M."/>
            <person name="Andreopoulos B."/>
            <person name="Barry K.W."/>
            <person name="Bonito G."/>
            <person name="Buee M."/>
            <person name="Carver A."/>
            <person name="Chen C."/>
            <person name="Cichocki N."/>
            <person name="Clum A."/>
            <person name="Culley D."/>
            <person name="Crous P.W."/>
            <person name="Fauchery L."/>
            <person name="Girlanda M."/>
            <person name="Hayes R."/>
            <person name="Keri Z."/>
            <person name="LaButti K."/>
            <person name="Lipzen A."/>
            <person name="Lombard V."/>
            <person name="Magnuson J."/>
            <person name="Maillard F."/>
            <person name="Morin E."/>
            <person name="Murat C."/>
            <person name="Nolan M."/>
            <person name="Ohm R."/>
            <person name="Pangilinan J."/>
            <person name="Pereira M."/>
            <person name="Perotto S."/>
            <person name="Peter M."/>
            <person name="Riley R."/>
            <person name="Sitrit Y."/>
            <person name="Stielow B."/>
            <person name="Szollosi G."/>
            <person name="Zifcakova L."/>
            <person name="Stursova M."/>
            <person name="Spatafora J.W."/>
            <person name="Tedersoo L."/>
            <person name="Vaario L.-M."/>
            <person name="Yamada A."/>
            <person name="Yan M."/>
            <person name="Wang P."/>
            <person name="Xu J."/>
            <person name="Bruns T."/>
            <person name="Baldrian P."/>
            <person name="Vilgalys R."/>
            <person name="Henrissat B."/>
            <person name="Grigoriev I.V."/>
            <person name="Hibbett D."/>
            <person name="Nagy L.G."/>
            <person name="Martin F.M."/>
        </authorList>
    </citation>
    <scope>NUCLEOTIDE SEQUENCE</scope>
    <source>
        <strain evidence="2">BED1</strain>
    </source>
</reference>
<accession>A0AAD4G810</accession>
<feature type="transmembrane region" description="Helical" evidence="1">
    <location>
        <begin position="99"/>
        <end position="122"/>
    </location>
</feature>
<keyword evidence="1" id="KW-0472">Membrane</keyword>
<evidence type="ECO:0000313" key="2">
    <source>
        <dbReference type="EMBL" id="KAF8427992.1"/>
    </source>
</evidence>
<comment type="caution">
    <text evidence="2">The sequence shown here is derived from an EMBL/GenBank/DDBJ whole genome shotgun (WGS) entry which is preliminary data.</text>
</comment>
<sequence length="126" mass="14166">MTTPPATAPVPSSLSITSHIPSNTSTVVVVTASSNLVVIKVKRCLAEPRSELGNISQRCVGCRLLCFFMSDLWLFGQWVVNGHIKQTLRTLISVRCKLFFFFLLVHDLLASFLHCTTFYEFVRDKD</sequence>
<protein>
    <submittedName>
        <fullName evidence="2">Uncharacterized protein</fullName>
    </submittedName>
</protein>
<dbReference type="EMBL" id="WHUW01000076">
    <property type="protein sequence ID" value="KAF8427992.1"/>
    <property type="molecule type" value="Genomic_DNA"/>
</dbReference>
<reference evidence="2" key="2">
    <citation type="journal article" date="2020" name="Nat. Commun.">
        <title>Large-scale genome sequencing of mycorrhizal fungi provides insights into the early evolution of symbiotic traits.</title>
        <authorList>
            <person name="Miyauchi S."/>
            <person name="Kiss E."/>
            <person name="Kuo A."/>
            <person name="Drula E."/>
            <person name="Kohler A."/>
            <person name="Sanchez-Garcia M."/>
            <person name="Morin E."/>
            <person name="Andreopoulos B."/>
            <person name="Barry K.W."/>
            <person name="Bonito G."/>
            <person name="Buee M."/>
            <person name="Carver A."/>
            <person name="Chen C."/>
            <person name="Cichocki N."/>
            <person name="Clum A."/>
            <person name="Culley D."/>
            <person name="Crous P.W."/>
            <person name="Fauchery L."/>
            <person name="Girlanda M."/>
            <person name="Hayes R.D."/>
            <person name="Keri Z."/>
            <person name="LaButti K."/>
            <person name="Lipzen A."/>
            <person name="Lombard V."/>
            <person name="Magnuson J."/>
            <person name="Maillard F."/>
            <person name="Murat C."/>
            <person name="Nolan M."/>
            <person name="Ohm R.A."/>
            <person name="Pangilinan J."/>
            <person name="Pereira M.F."/>
            <person name="Perotto S."/>
            <person name="Peter M."/>
            <person name="Pfister S."/>
            <person name="Riley R."/>
            <person name="Sitrit Y."/>
            <person name="Stielow J.B."/>
            <person name="Szollosi G."/>
            <person name="Zifcakova L."/>
            <person name="Stursova M."/>
            <person name="Spatafora J.W."/>
            <person name="Tedersoo L."/>
            <person name="Vaario L.M."/>
            <person name="Yamada A."/>
            <person name="Yan M."/>
            <person name="Wang P."/>
            <person name="Xu J."/>
            <person name="Bruns T."/>
            <person name="Baldrian P."/>
            <person name="Vilgalys R."/>
            <person name="Dunand C."/>
            <person name="Henrissat B."/>
            <person name="Grigoriev I.V."/>
            <person name="Hibbett D."/>
            <person name="Nagy L.G."/>
            <person name="Martin F.M."/>
        </authorList>
    </citation>
    <scope>NUCLEOTIDE SEQUENCE</scope>
    <source>
        <strain evidence="2">BED1</strain>
    </source>
</reference>
<dbReference type="AlphaFoldDB" id="A0AAD4G810"/>
<name>A0AAD4G810_BOLED</name>
<feature type="transmembrane region" description="Helical" evidence="1">
    <location>
        <begin position="20"/>
        <end position="39"/>
    </location>
</feature>
<evidence type="ECO:0000256" key="1">
    <source>
        <dbReference type="SAM" id="Phobius"/>
    </source>
</evidence>
<dbReference type="Proteomes" id="UP001194468">
    <property type="component" value="Unassembled WGS sequence"/>
</dbReference>
<organism evidence="2 3">
    <name type="scientific">Boletus edulis BED1</name>
    <dbReference type="NCBI Taxonomy" id="1328754"/>
    <lineage>
        <taxon>Eukaryota</taxon>
        <taxon>Fungi</taxon>
        <taxon>Dikarya</taxon>
        <taxon>Basidiomycota</taxon>
        <taxon>Agaricomycotina</taxon>
        <taxon>Agaricomycetes</taxon>
        <taxon>Agaricomycetidae</taxon>
        <taxon>Boletales</taxon>
        <taxon>Boletineae</taxon>
        <taxon>Boletaceae</taxon>
        <taxon>Boletoideae</taxon>
        <taxon>Boletus</taxon>
    </lineage>
</organism>